<evidence type="ECO:0000256" key="2">
    <source>
        <dbReference type="ARBA" id="ARBA00022741"/>
    </source>
</evidence>
<feature type="compositionally biased region" description="Basic and acidic residues" evidence="6">
    <location>
        <begin position="573"/>
        <end position="583"/>
    </location>
</feature>
<dbReference type="GO" id="GO:0005737">
    <property type="term" value="C:cytoplasm"/>
    <property type="evidence" value="ECO:0007669"/>
    <property type="project" value="TreeGrafter"/>
</dbReference>
<dbReference type="EC" id="5.6.2.4" evidence="5"/>
<dbReference type="Proteomes" id="UP000027222">
    <property type="component" value="Unassembled WGS sequence"/>
</dbReference>
<dbReference type="PROSITE" id="PS51194">
    <property type="entry name" value="HELICASE_CTER"/>
    <property type="match status" value="1"/>
</dbReference>
<dbReference type="GO" id="GO:0003676">
    <property type="term" value="F:nucleic acid binding"/>
    <property type="evidence" value="ECO:0007669"/>
    <property type="project" value="InterPro"/>
</dbReference>
<feature type="compositionally biased region" description="Basic residues" evidence="6">
    <location>
        <begin position="352"/>
        <end position="363"/>
    </location>
</feature>
<comment type="similarity">
    <text evidence="1">Belongs to the helicase family. RecQ subfamily.</text>
</comment>
<dbReference type="GO" id="GO:0009378">
    <property type="term" value="F:four-way junction helicase activity"/>
    <property type="evidence" value="ECO:0007669"/>
    <property type="project" value="TreeGrafter"/>
</dbReference>
<dbReference type="PANTHER" id="PTHR13710:SF154">
    <property type="entry name" value="RECQ HELICASE, PUTATIVE (AFU_ORTHOLOGUE AFUA_6G14720)-RELATED"/>
    <property type="match status" value="1"/>
</dbReference>
<evidence type="ECO:0000256" key="5">
    <source>
        <dbReference type="ARBA" id="ARBA00034808"/>
    </source>
</evidence>
<dbReference type="HOGENOM" id="CLU_001103_19_4_1"/>
<dbReference type="PROSITE" id="PS51192">
    <property type="entry name" value="HELICASE_ATP_BIND_1"/>
    <property type="match status" value="1"/>
</dbReference>
<feature type="region of interest" description="Disordered" evidence="6">
    <location>
        <begin position="564"/>
        <end position="590"/>
    </location>
</feature>
<dbReference type="GO" id="GO:0005524">
    <property type="term" value="F:ATP binding"/>
    <property type="evidence" value="ECO:0007669"/>
    <property type="project" value="UniProtKB-KW"/>
</dbReference>
<keyword evidence="3" id="KW-0067">ATP-binding</keyword>
<dbReference type="STRING" id="685588.A0A067SK34"/>
<comment type="catalytic activity">
    <reaction evidence="4">
        <text>Couples ATP hydrolysis with the unwinding of duplex DNA by translocating in the 3'-5' direction.</text>
        <dbReference type="EC" id="5.6.2.4"/>
    </reaction>
</comment>
<reference evidence="10" key="1">
    <citation type="journal article" date="2014" name="Proc. Natl. Acad. Sci. U.S.A.">
        <title>Extensive sampling of basidiomycete genomes demonstrates inadequacy of the white-rot/brown-rot paradigm for wood decay fungi.</title>
        <authorList>
            <person name="Riley R."/>
            <person name="Salamov A.A."/>
            <person name="Brown D.W."/>
            <person name="Nagy L.G."/>
            <person name="Floudas D."/>
            <person name="Held B.W."/>
            <person name="Levasseur A."/>
            <person name="Lombard V."/>
            <person name="Morin E."/>
            <person name="Otillar R."/>
            <person name="Lindquist E.A."/>
            <person name="Sun H."/>
            <person name="LaButti K.M."/>
            <person name="Schmutz J."/>
            <person name="Jabbour D."/>
            <person name="Luo H."/>
            <person name="Baker S.E."/>
            <person name="Pisabarro A.G."/>
            <person name="Walton J.D."/>
            <person name="Blanchette R.A."/>
            <person name="Henrissat B."/>
            <person name="Martin F."/>
            <person name="Cullen D."/>
            <person name="Hibbett D.S."/>
            <person name="Grigoriev I.V."/>
        </authorList>
    </citation>
    <scope>NUCLEOTIDE SEQUENCE [LARGE SCALE GENOMIC DNA]</scope>
    <source>
        <strain evidence="10">CBS 339.88</strain>
    </source>
</reference>
<dbReference type="OrthoDB" id="10261556at2759"/>
<keyword evidence="10" id="KW-1185">Reference proteome</keyword>
<dbReference type="InterPro" id="IPR011545">
    <property type="entry name" value="DEAD/DEAH_box_helicase_dom"/>
</dbReference>
<dbReference type="GO" id="GO:0000724">
    <property type="term" value="P:double-strand break repair via homologous recombination"/>
    <property type="evidence" value="ECO:0007669"/>
    <property type="project" value="TreeGrafter"/>
</dbReference>
<evidence type="ECO:0000259" key="7">
    <source>
        <dbReference type="PROSITE" id="PS51192"/>
    </source>
</evidence>
<evidence type="ECO:0000256" key="1">
    <source>
        <dbReference type="ARBA" id="ARBA00005446"/>
    </source>
</evidence>
<feature type="domain" description="Helicase C-terminal" evidence="8">
    <location>
        <begin position="210"/>
        <end position="366"/>
    </location>
</feature>
<gene>
    <name evidence="9" type="ORF">GALMADRAFT_1345788</name>
</gene>
<dbReference type="Gene3D" id="3.40.50.300">
    <property type="entry name" value="P-loop containing nucleotide triphosphate hydrolases"/>
    <property type="match status" value="2"/>
</dbReference>
<proteinExistence type="inferred from homology"/>
<keyword evidence="2" id="KW-0547">Nucleotide-binding</keyword>
<dbReference type="SUPFAM" id="SSF52540">
    <property type="entry name" value="P-loop containing nucleoside triphosphate hydrolases"/>
    <property type="match status" value="1"/>
</dbReference>
<protein>
    <recommendedName>
        <fullName evidence="5">DNA 3'-5' helicase</fullName>
        <ecNumber evidence="5">5.6.2.4</ecNumber>
    </recommendedName>
</protein>
<dbReference type="SMART" id="SM00490">
    <property type="entry name" value="HELICc"/>
    <property type="match status" value="1"/>
</dbReference>
<dbReference type="SMART" id="SM00487">
    <property type="entry name" value="DEXDc"/>
    <property type="match status" value="1"/>
</dbReference>
<sequence length="629" mass="69818">MEGIIAQLKRQDVLIHAGTGMGKTAVAAGPHAHPSAKGRVTIMVSPLIALHDEMVETFRDEFELSAVAVNSSNGGCSSDRLKQIVCGDWQIVLISPEQLLSRAFINEVLKDPEFKQRILSVVIDEAHVISHWGSGFRKKYGELGTIRSFLFKSTPIVALSATMPGRVRRDILRILRFDQKNFVNIDVGNDRPNVSIVIRGIHHPLNTYADLDFIINHLAQTSFDISKTFVYCDNIAMGTEIIDHLTELLPFHLRKFGIIRPYNATFSKEYRKAVMKEFREGRVRILVCTDAAGMGCNIPDIDLVVQWKVPGSVSAFVQRAGRCARAAGHVGLAVLLAEQSVYSTMLNEHGNKPAKSKFKKGEKRKGAAASNKQQTNEDSKARKNYAIARGGQRGSNDPTHDAILVRDHPAIDDKAEDEGLYSLIQSGVCRRSVLTRIYGNNPPNPTVPCCDICDPSLLNRTRPGRHLDNAKTKRIKVGVLCLPVLEKLHDWRCLVKRRDFAASLFSADALLSNPLIELLASTGPVATRERLSVILGGQWGWEKTYGDELFAAMRTMDIPLLVPLPAKPRAPKRGSDGREQREKPAKKKKVDGLLDEIPEVMQITFEVPDYSHDFSSSLNPREGLFTNLT</sequence>
<dbReference type="InterPro" id="IPR027417">
    <property type="entry name" value="P-loop_NTPase"/>
</dbReference>
<accession>A0A067SK34</accession>
<evidence type="ECO:0000256" key="6">
    <source>
        <dbReference type="SAM" id="MobiDB-lite"/>
    </source>
</evidence>
<dbReference type="PANTHER" id="PTHR13710">
    <property type="entry name" value="DNA HELICASE RECQ FAMILY MEMBER"/>
    <property type="match status" value="1"/>
</dbReference>
<dbReference type="GO" id="GO:0043138">
    <property type="term" value="F:3'-5' DNA helicase activity"/>
    <property type="evidence" value="ECO:0007669"/>
    <property type="project" value="UniProtKB-EC"/>
</dbReference>
<feature type="region of interest" description="Disordered" evidence="6">
    <location>
        <begin position="348"/>
        <end position="381"/>
    </location>
</feature>
<evidence type="ECO:0000313" key="10">
    <source>
        <dbReference type="Proteomes" id="UP000027222"/>
    </source>
</evidence>
<evidence type="ECO:0000259" key="8">
    <source>
        <dbReference type="PROSITE" id="PS51194"/>
    </source>
</evidence>
<evidence type="ECO:0000256" key="3">
    <source>
        <dbReference type="ARBA" id="ARBA00022840"/>
    </source>
</evidence>
<dbReference type="EMBL" id="KL142393">
    <property type="protein sequence ID" value="KDR71310.1"/>
    <property type="molecule type" value="Genomic_DNA"/>
</dbReference>
<dbReference type="GO" id="GO:0005694">
    <property type="term" value="C:chromosome"/>
    <property type="evidence" value="ECO:0007669"/>
    <property type="project" value="TreeGrafter"/>
</dbReference>
<dbReference type="InterPro" id="IPR014001">
    <property type="entry name" value="Helicase_ATP-bd"/>
</dbReference>
<name>A0A067SK34_GALM3</name>
<dbReference type="Pfam" id="PF00270">
    <property type="entry name" value="DEAD"/>
    <property type="match status" value="1"/>
</dbReference>
<dbReference type="AlphaFoldDB" id="A0A067SK34"/>
<evidence type="ECO:0000313" key="9">
    <source>
        <dbReference type="EMBL" id="KDR71310.1"/>
    </source>
</evidence>
<organism evidence="9 10">
    <name type="scientific">Galerina marginata (strain CBS 339.88)</name>
    <dbReference type="NCBI Taxonomy" id="685588"/>
    <lineage>
        <taxon>Eukaryota</taxon>
        <taxon>Fungi</taxon>
        <taxon>Dikarya</taxon>
        <taxon>Basidiomycota</taxon>
        <taxon>Agaricomycotina</taxon>
        <taxon>Agaricomycetes</taxon>
        <taxon>Agaricomycetidae</taxon>
        <taxon>Agaricales</taxon>
        <taxon>Agaricineae</taxon>
        <taxon>Strophariaceae</taxon>
        <taxon>Galerina</taxon>
    </lineage>
</organism>
<dbReference type="Pfam" id="PF00271">
    <property type="entry name" value="Helicase_C"/>
    <property type="match status" value="1"/>
</dbReference>
<dbReference type="InterPro" id="IPR001650">
    <property type="entry name" value="Helicase_C-like"/>
</dbReference>
<evidence type="ECO:0000256" key="4">
    <source>
        <dbReference type="ARBA" id="ARBA00034617"/>
    </source>
</evidence>
<feature type="domain" description="Helicase ATP-binding" evidence="7">
    <location>
        <begin position="4"/>
        <end position="181"/>
    </location>
</feature>